<evidence type="ECO:0000313" key="2">
    <source>
        <dbReference type="EMBL" id="AKD05417.1"/>
    </source>
</evidence>
<protein>
    <submittedName>
        <fullName evidence="2">Lysophospholipase</fullName>
    </submittedName>
</protein>
<proteinExistence type="predicted"/>
<dbReference type="PANTHER" id="PTHR30383">
    <property type="entry name" value="THIOESTERASE 1/PROTEASE 1/LYSOPHOSPHOLIPASE L1"/>
    <property type="match status" value="1"/>
</dbReference>
<dbReference type="InterPro" id="IPR013830">
    <property type="entry name" value="SGNH_hydro"/>
</dbReference>
<dbReference type="HOGENOM" id="CLU_051989_5_2_10"/>
<dbReference type="Gene3D" id="3.40.50.1110">
    <property type="entry name" value="SGNH hydrolase"/>
    <property type="match status" value="1"/>
</dbReference>
<accession>A0A0E3UYT3</accession>
<dbReference type="CDD" id="cd01834">
    <property type="entry name" value="SGNH_hydrolase_like_2"/>
    <property type="match status" value="1"/>
</dbReference>
<feature type="domain" description="SGNH hydrolase-type esterase" evidence="1">
    <location>
        <begin position="12"/>
        <end position="201"/>
    </location>
</feature>
<organism evidence="2 3">
    <name type="scientific">Pontibacter korlensis</name>
    <dbReference type="NCBI Taxonomy" id="400092"/>
    <lineage>
        <taxon>Bacteria</taxon>
        <taxon>Pseudomonadati</taxon>
        <taxon>Bacteroidota</taxon>
        <taxon>Cytophagia</taxon>
        <taxon>Cytophagales</taxon>
        <taxon>Hymenobacteraceae</taxon>
        <taxon>Pontibacter</taxon>
    </lineage>
</organism>
<evidence type="ECO:0000259" key="1">
    <source>
        <dbReference type="Pfam" id="PF13472"/>
    </source>
</evidence>
<dbReference type="SUPFAM" id="SSF52266">
    <property type="entry name" value="SGNH hydrolase"/>
    <property type="match status" value="1"/>
</dbReference>
<dbReference type="Proteomes" id="UP000033109">
    <property type="component" value="Chromosome"/>
</dbReference>
<dbReference type="InterPro" id="IPR051532">
    <property type="entry name" value="Ester_Hydrolysis_Enzymes"/>
</dbReference>
<dbReference type="KEGG" id="pko:PKOR_00350"/>
<dbReference type="PANTHER" id="PTHR30383:SF5">
    <property type="entry name" value="SGNH HYDROLASE-TYPE ESTERASE DOMAIN-CONTAINING PROTEIN"/>
    <property type="match status" value="1"/>
</dbReference>
<name>A0A0E3UYT3_9BACT</name>
<keyword evidence="3" id="KW-1185">Reference proteome</keyword>
<dbReference type="Pfam" id="PF13472">
    <property type="entry name" value="Lipase_GDSL_2"/>
    <property type="match status" value="1"/>
</dbReference>
<reference evidence="2 3" key="1">
    <citation type="journal article" date="2015" name="Sci. Rep.">
        <title>Unraveling adaptation of Pontibacter korlensis to radiation and infertility in desert through complete genome and comparative transcriptomic analysis.</title>
        <authorList>
            <person name="Dai J."/>
            <person name="Dai W."/>
            <person name="Qiu C."/>
            <person name="Yang Z."/>
            <person name="Zhang Y."/>
            <person name="Zhou M."/>
            <person name="Zhang L."/>
            <person name="Fang C."/>
            <person name="Gao Q."/>
            <person name="Yang Q."/>
            <person name="Li X."/>
            <person name="Wang Z."/>
            <person name="Wang Z."/>
            <person name="Jia Z."/>
            <person name="Chen X."/>
        </authorList>
    </citation>
    <scope>NUCLEOTIDE SEQUENCE [LARGE SCALE GENOMIC DNA]</scope>
    <source>
        <strain evidence="2 3">X14-1T</strain>
    </source>
</reference>
<dbReference type="AlphaFoldDB" id="A0A0E3UYT3"/>
<dbReference type="EMBL" id="CP009621">
    <property type="protein sequence ID" value="AKD05417.1"/>
    <property type="molecule type" value="Genomic_DNA"/>
</dbReference>
<gene>
    <name evidence="2" type="ORF">PKOR_00350</name>
</gene>
<dbReference type="InterPro" id="IPR036514">
    <property type="entry name" value="SGNH_hydro_sf"/>
</dbReference>
<dbReference type="STRING" id="400092.PKOR_00350"/>
<dbReference type="PATRIC" id="fig|400092.3.peg.76"/>
<dbReference type="GO" id="GO:0004622">
    <property type="term" value="F:phosphatidylcholine lysophospholipase activity"/>
    <property type="evidence" value="ECO:0007669"/>
    <property type="project" value="TreeGrafter"/>
</dbReference>
<evidence type="ECO:0000313" key="3">
    <source>
        <dbReference type="Proteomes" id="UP000033109"/>
    </source>
</evidence>
<sequence>MKEDNLVFLFQGDSITDGNRGRDKDPNHIMGHGYAFSIASRVGARFAEKGLTFHNRGISGNTVPDLLARWQQDTLALKPDVLSILVGVNDTDLALRQKDAEATAKYKKGYSTLLSQTKEQLPDSLLVLCEPFVAPVGRVKEHWSEWQSEVRGKQEVVERLAKEYNAVFVPLQTVFDKAALRAPADYWIWDGIHPTVAGHELIAQEWLKQVSKRVPFLKKL</sequence>